<dbReference type="AlphaFoldDB" id="A0A2N0DC06"/>
<dbReference type="EMBL" id="CP104144">
    <property type="protein sequence ID" value="UWU16748.1"/>
    <property type="molecule type" value="Genomic_DNA"/>
</dbReference>
<reference evidence="1 3" key="2">
    <citation type="submission" date="2017-12" db="EMBL/GenBank/DDBJ databases">
        <title>Genome sequence of Rhizobium sullae HCNT1 isolated from Sulla coronaria nodules and featuring peculiar denitrification phenotypes.</title>
        <authorList>
            <person name="De Diego-Diaz B."/>
            <person name="Treu L."/>
            <person name="Campanaro S."/>
            <person name="Da Silva Duarte V."/>
            <person name="Basaglia M."/>
            <person name="Favaro L."/>
            <person name="Casella S."/>
            <person name="Squartini A."/>
        </authorList>
    </citation>
    <scope>NUCLEOTIDE SEQUENCE [LARGE SCALE GENOMIC DNA]</scope>
    <source>
        <strain evidence="1 3">HCNT1</strain>
    </source>
</reference>
<protein>
    <submittedName>
        <fullName evidence="1">Heme-binding protein</fullName>
    </submittedName>
</protein>
<dbReference type="EMBL" id="PIQN01000007">
    <property type="protein sequence ID" value="PKA43635.1"/>
    <property type="molecule type" value="Genomic_DNA"/>
</dbReference>
<dbReference type="SUPFAM" id="SSF143744">
    <property type="entry name" value="GlcG-like"/>
    <property type="match status" value="1"/>
</dbReference>
<evidence type="ECO:0000313" key="1">
    <source>
        <dbReference type="EMBL" id="PKA43635.1"/>
    </source>
</evidence>
<dbReference type="STRING" id="1041146.GCA_000427985_07298"/>
<accession>A0A2N0DC06</accession>
<dbReference type="Proteomes" id="UP000232164">
    <property type="component" value="Unassembled WGS sequence"/>
</dbReference>
<dbReference type="Proteomes" id="UP001060123">
    <property type="component" value="Plasmid pWSM1592_1"/>
</dbReference>
<evidence type="ECO:0000313" key="4">
    <source>
        <dbReference type="Proteomes" id="UP001060123"/>
    </source>
</evidence>
<dbReference type="PANTHER" id="PTHR34309">
    <property type="entry name" value="SLR1406 PROTEIN"/>
    <property type="match status" value="1"/>
</dbReference>
<dbReference type="Gene3D" id="3.30.450.150">
    <property type="entry name" value="Haem-degrading domain"/>
    <property type="match status" value="1"/>
</dbReference>
<gene>
    <name evidence="1" type="ORF">CWR43_11875</name>
    <name evidence="2" type="ORF">N2599_28310</name>
</gene>
<proteinExistence type="predicted"/>
<geneLocation type="plasmid" evidence="2 4">
    <name>pWSM1592_1</name>
</geneLocation>
<reference evidence="1 3" key="1">
    <citation type="submission" date="2017-11" db="EMBL/GenBank/DDBJ databases">
        <authorList>
            <person name="Han C.G."/>
        </authorList>
    </citation>
    <scope>NUCLEOTIDE SEQUENCE [LARGE SCALE GENOMIC DNA]</scope>
    <source>
        <strain evidence="1 3">HCNT1</strain>
    </source>
</reference>
<dbReference type="Pfam" id="PF03928">
    <property type="entry name" value="HbpS-like"/>
    <property type="match status" value="1"/>
</dbReference>
<dbReference type="InterPro" id="IPR052517">
    <property type="entry name" value="GlcG_carb_metab_protein"/>
</dbReference>
<dbReference type="PANTHER" id="PTHR34309:SF1">
    <property type="entry name" value="PROTEIN GLCG"/>
    <property type="match status" value="1"/>
</dbReference>
<evidence type="ECO:0000313" key="3">
    <source>
        <dbReference type="Proteomes" id="UP000232164"/>
    </source>
</evidence>
<evidence type="ECO:0000313" key="2">
    <source>
        <dbReference type="EMBL" id="UWU16748.1"/>
    </source>
</evidence>
<keyword evidence="4" id="KW-1185">Reference proteome</keyword>
<dbReference type="InterPro" id="IPR038084">
    <property type="entry name" value="PduO/GlcC-like_sf"/>
</dbReference>
<name>A0A2N0DC06_RHISU</name>
<reference evidence="2" key="3">
    <citation type="submission" date="2022-09" db="EMBL/GenBank/DDBJ databases">
        <title>Australian commercial rhizobial inoculants.</title>
        <authorList>
            <person name="Kohlmeier M.G."/>
            <person name="O'Hara G.W."/>
            <person name="Colombi E."/>
            <person name="Ramsay J.P."/>
            <person name="Terpolilli J."/>
        </authorList>
    </citation>
    <scope>NUCLEOTIDE SEQUENCE</scope>
    <source>
        <strain evidence="2">WSM1592</strain>
        <plasmid evidence="2">pWSM1592_1</plasmid>
    </source>
</reference>
<dbReference type="InterPro" id="IPR005624">
    <property type="entry name" value="PduO/GlcC-like"/>
</dbReference>
<organism evidence="1 3">
    <name type="scientific">Rhizobium sullae</name>
    <name type="common">Rhizobium hedysari</name>
    <dbReference type="NCBI Taxonomy" id="50338"/>
    <lineage>
        <taxon>Bacteria</taxon>
        <taxon>Pseudomonadati</taxon>
        <taxon>Pseudomonadota</taxon>
        <taxon>Alphaproteobacteria</taxon>
        <taxon>Hyphomicrobiales</taxon>
        <taxon>Rhizobiaceae</taxon>
        <taxon>Rhizobium/Agrobacterium group</taxon>
        <taxon>Rhizobium</taxon>
    </lineage>
</organism>
<dbReference type="RefSeq" id="WP_027510372.1">
    <property type="nucleotide sequence ID" value="NZ_CP104144.1"/>
</dbReference>
<keyword evidence="2" id="KW-0614">Plasmid</keyword>
<sequence>MPISAHNAQAIIDHAEAKAREMGLAAIIAILDDGGHLKAFHRMDGAVLGSIDIAIRKAKTAVLFQCNSEDVWDYLKPGAPAPHLELTNDGLAPYGGGIALKCPNGGMAGSLGVSGGTIEQDTKIARAGLAAFEAMLR</sequence>